<dbReference type="Proteomes" id="UP000682733">
    <property type="component" value="Unassembled WGS sequence"/>
</dbReference>
<evidence type="ECO:0000256" key="1">
    <source>
        <dbReference type="SAM" id="MobiDB-lite"/>
    </source>
</evidence>
<organism evidence="2 4">
    <name type="scientific">Didymodactylos carnosus</name>
    <dbReference type="NCBI Taxonomy" id="1234261"/>
    <lineage>
        <taxon>Eukaryota</taxon>
        <taxon>Metazoa</taxon>
        <taxon>Spiralia</taxon>
        <taxon>Gnathifera</taxon>
        <taxon>Rotifera</taxon>
        <taxon>Eurotatoria</taxon>
        <taxon>Bdelloidea</taxon>
        <taxon>Philodinida</taxon>
        <taxon>Philodinidae</taxon>
        <taxon>Didymodactylos</taxon>
    </lineage>
</organism>
<accession>A0A8S2CVX0</accession>
<feature type="compositionally biased region" description="Basic residues" evidence="1">
    <location>
        <begin position="98"/>
        <end position="107"/>
    </location>
</feature>
<reference evidence="2" key="1">
    <citation type="submission" date="2021-02" db="EMBL/GenBank/DDBJ databases">
        <authorList>
            <person name="Nowell W R."/>
        </authorList>
    </citation>
    <scope>NUCLEOTIDE SEQUENCE</scope>
</reference>
<feature type="compositionally biased region" description="Polar residues" evidence="1">
    <location>
        <begin position="78"/>
        <end position="87"/>
    </location>
</feature>
<feature type="compositionally biased region" description="Acidic residues" evidence="1">
    <location>
        <begin position="137"/>
        <end position="157"/>
    </location>
</feature>
<gene>
    <name evidence="2" type="ORF">OVA965_LOCUS1930</name>
    <name evidence="3" type="ORF">TMI583_LOCUS1930</name>
</gene>
<proteinExistence type="predicted"/>
<dbReference type="AlphaFoldDB" id="A0A8S2CVX0"/>
<name>A0A8S2CVX0_9BILA</name>
<dbReference type="Proteomes" id="UP000677228">
    <property type="component" value="Unassembled WGS sequence"/>
</dbReference>
<protein>
    <submittedName>
        <fullName evidence="2">Uncharacterized protein</fullName>
    </submittedName>
</protein>
<sequence>MSKKVRITPEEAKGIYDCQVRLGNRYRDYVQILRSDQNISPSVQNLYRRMSDAQATSRIINFLQREGRKAAEIKAKQHLNTQSSTAISAHFKPLVSSRRGKTRRGRPPSRPILDISDDLAPLQPRSINNENTHQQLQEDEDEEERELATGLDEEEEMDIGDEIVYQQPIVDELPSVSSDDFQPMRRSSFALNHTSTPLLVTAQARVTSPSNSIQQVINSMIETAAAMTTNDYSSFNQRPIEEEEGEQALINSFGYEVDAESWRRRNEIRRREKNEWEDEVQSIQQ</sequence>
<feature type="region of interest" description="Disordered" evidence="1">
    <location>
        <begin position="78"/>
        <end position="157"/>
    </location>
</feature>
<evidence type="ECO:0000313" key="2">
    <source>
        <dbReference type="EMBL" id="CAF0749611.1"/>
    </source>
</evidence>
<dbReference type="EMBL" id="CAJOBA010000386">
    <property type="protein sequence ID" value="CAF3528056.1"/>
    <property type="molecule type" value="Genomic_DNA"/>
</dbReference>
<evidence type="ECO:0000313" key="4">
    <source>
        <dbReference type="Proteomes" id="UP000677228"/>
    </source>
</evidence>
<evidence type="ECO:0000313" key="3">
    <source>
        <dbReference type="EMBL" id="CAF3528056.1"/>
    </source>
</evidence>
<comment type="caution">
    <text evidence="2">The sequence shown here is derived from an EMBL/GenBank/DDBJ whole genome shotgun (WGS) entry which is preliminary data.</text>
</comment>
<dbReference type="EMBL" id="CAJNOK010000386">
    <property type="protein sequence ID" value="CAF0749611.1"/>
    <property type="molecule type" value="Genomic_DNA"/>
</dbReference>